<dbReference type="EMBL" id="MU970093">
    <property type="protein sequence ID" value="KAK9321646.1"/>
    <property type="molecule type" value="Genomic_DNA"/>
</dbReference>
<protein>
    <submittedName>
        <fullName evidence="1">Calponin homology domain-containing protein</fullName>
    </submittedName>
</protein>
<reference evidence="2" key="1">
    <citation type="journal article" date="2024" name="Front. Bioeng. Biotechnol.">
        <title>Genome-scale model development and genomic sequencing of the oleaginous clade Lipomyces.</title>
        <authorList>
            <person name="Czajka J.J."/>
            <person name="Han Y."/>
            <person name="Kim J."/>
            <person name="Mondo S.J."/>
            <person name="Hofstad B.A."/>
            <person name="Robles A."/>
            <person name="Haridas S."/>
            <person name="Riley R."/>
            <person name="LaButti K."/>
            <person name="Pangilinan J."/>
            <person name="Andreopoulos W."/>
            <person name="Lipzen A."/>
            <person name="Yan J."/>
            <person name="Wang M."/>
            <person name="Ng V."/>
            <person name="Grigoriev I.V."/>
            <person name="Spatafora J.W."/>
            <person name="Magnuson J.K."/>
            <person name="Baker S.E."/>
            <person name="Pomraning K.R."/>
        </authorList>
    </citation>
    <scope>NUCLEOTIDE SEQUENCE [LARGE SCALE GENOMIC DNA]</scope>
    <source>
        <strain evidence="2">CBS 10300</strain>
    </source>
</reference>
<keyword evidence="2" id="KW-1185">Reference proteome</keyword>
<name>A0ACC3TL12_9ASCO</name>
<gene>
    <name evidence="1" type="ORF">V1517DRAFT_325755</name>
</gene>
<dbReference type="Proteomes" id="UP001489719">
    <property type="component" value="Unassembled WGS sequence"/>
</dbReference>
<accession>A0ACC3TL12</accession>
<evidence type="ECO:0000313" key="1">
    <source>
        <dbReference type="EMBL" id="KAK9321646.1"/>
    </source>
</evidence>
<evidence type="ECO:0000313" key="2">
    <source>
        <dbReference type="Proteomes" id="UP001489719"/>
    </source>
</evidence>
<sequence length="632" mass="72608">MSENHHNSLTRLVMTAFPATPAWVATQHKAFLRWTNSHLESRGIAPVQSLDRDFSDGVRLIQLLEIVGNESLGRYATRPKLRVQKAENVIVALEYIKRRGIQLHNIGAEDIVDGNVKLILGLLWTLILNFSISEINAEGYTAKEGLLLWCQRKTALYDDVEITDFSTSWNNGLAFCALLDRHRPDLIDYDALDKSDEKGNIELALKLASEDVGIPQLLDVEDVLVAKPDERSIMTYVAHWFHAFSALDKIETAGRRVEKFVEVMSSSYDLQHSYETRIEQFLENIVRQIKSWNTAVFTGTYLDARKQYQEFYRYKSELKRSWIAEKTDITSMLGNIKTKLATYGLKDYEPPNGLTLADLDVVWKKLIQAEAVRSKKINETIRDIKENLRKKFAETANTIAEKIDSASIQLVQLDGELEDQQSQTKNIEHQLAPVKDLLEELRKLTKDLEEAKVEENDYTVYSYDELQYELKLAQEAIAKKLSFIENQIVARSMTNLTPIQLEEFESVFRYFDKRQQNSLEEVEFAAALASLGLVYSEEDMHEVFDAVRGGELTVSFEPFIRYMVEVTEDQNTAEQVLQSFMEVAEGKPYLTEFDLRNSLIPDPMIEQLEEIMPKDETGQGLDYIKFMEKLCI</sequence>
<proteinExistence type="predicted"/>
<comment type="caution">
    <text evidence="1">The sequence shown here is derived from an EMBL/GenBank/DDBJ whole genome shotgun (WGS) entry which is preliminary data.</text>
</comment>
<organism evidence="1 2">
    <name type="scientific">Lipomyces orientalis</name>
    <dbReference type="NCBI Taxonomy" id="1233043"/>
    <lineage>
        <taxon>Eukaryota</taxon>
        <taxon>Fungi</taxon>
        <taxon>Dikarya</taxon>
        <taxon>Ascomycota</taxon>
        <taxon>Saccharomycotina</taxon>
        <taxon>Lipomycetes</taxon>
        <taxon>Lipomycetales</taxon>
        <taxon>Lipomycetaceae</taxon>
        <taxon>Lipomyces</taxon>
    </lineage>
</organism>